<sequence length="261" mass="28481">MVSVSGRIVDDVIAQLRAASNFTDPERVAVSKHIVILDDRENLDGSLADLEGVKERFSERRCKGDSKTARPSRHDVDNPCPLEIVGNTDFRLIDVADRDVENSHPSDIQGGCRSEVLVTVEDAHRTPFDHGVHESLQDAEIGAKLSLRGVLLISKGVLSDPDGPRGEGDCQEQSDCAEHGQDDLQFREVGHAVGRHAHADLRLEVCNLSRLLLRCRGGLGLSTKRQAENSGRDQSFHKSLRRAVKHNPTLNANGVRIGAAA</sequence>
<proteinExistence type="predicted"/>
<protein>
    <submittedName>
        <fullName evidence="1">Uncharacterized protein</fullName>
    </submittedName>
</protein>
<dbReference type="EMBL" id="SPVH01000002">
    <property type="protein sequence ID" value="TFW14441.1"/>
    <property type="molecule type" value="Genomic_DNA"/>
</dbReference>
<name>A0A4Y9S1S7_9CAUL</name>
<gene>
    <name evidence="1" type="ORF">EGY25_04410</name>
</gene>
<organism evidence="1 2">
    <name type="scientific">Brevundimonas intermedia</name>
    <dbReference type="NCBI Taxonomy" id="74315"/>
    <lineage>
        <taxon>Bacteria</taxon>
        <taxon>Pseudomonadati</taxon>
        <taxon>Pseudomonadota</taxon>
        <taxon>Alphaproteobacteria</taxon>
        <taxon>Caulobacterales</taxon>
        <taxon>Caulobacteraceae</taxon>
        <taxon>Brevundimonas</taxon>
    </lineage>
</organism>
<dbReference type="AlphaFoldDB" id="A0A4Y9S1S7"/>
<accession>A0A4Y9S1S7</accession>
<dbReference type="RefSeq" id="WP_135193826.1">
    <property type="nucleotide sequence ID" value="NZ_SPVH01000002.1"/>
</dbReference>
<evidence type="ECO:0000313" key="1">
    <source>
        <dbReference type="EMBL" id="TFW14441.1"/>
    </source>
</evidence>
<evidence type="ECO:0000313" key="2">
    <source>
        <dbReference type="Proteomes" id="UP000298216"/>
    </source>
</evidence>
<reference evidence="1 2" key="1">
    <citation type="submission" date="2019-03" db="EMBL/GenBank/DDBJ databases">
        <title>Draft genome of Brevundimonas sp. a heavy metal resistant soil bacteria.</title>
        <authorList>
            <person name="Soto J."/>
        </authorList>
    </citation>
    <scope>NUCLEOTIDE SEQUENCE [LARGE SCALE GENOMIC DNA]</scope>
    <source>
        <strain evidence="1 2">B-10</strain>
    </source>
</reference>
<dbReference type="Proteomes" id="UP000298216">
    <property type="component" value="Unassembled WGS sequence"/>
</dbReference>
<keyword evidence="2" id="KW-1185">Reference proteome</keyword>
<comment type="caution">
    <text evidence="1">The sequence shown here is derived from an EMBL/GenBank/DDBJ whole genome shotgun (WGS) entry which is preliminary data.</text>
</comment>